<dbReference type="PANTHER" id="PTHR24148:SF73">
    <property type="entry name" value="HET DOMAIN PROTEIN (AFU_ORTHOLOGUE AFUA_8G01020)"/>
    <property type="match status" value="1"/>
</dbReference>
<name>A0A175W5P3_9PEZI</name>
<sequence>MLPTDALAAGASPIDRMALYSSIPLDPLTKQTRFLKLLPGEDDSDIHGELFALSLHRELDFKALSYAWGPPGAGQAISVNSCHSPISDSLHLALRTIRRRFCSMSSVTLWIDAICINQEDNAEKNTQVPLMSDIYTGASSVIVWLGIASALDGLAMTVMEDLAARGGEAEAMAIGDPSVATMQALAGRIPKGNSVGDLLGGLAVVSARSWFQRTWILQEVSLPRAVPLVLCGDFSLCWECFCLGLRYLNWFFKSHFYNSDVMAAFPGRRAQLSELFAVTNRVDIQPIQRLRERMQAEAKEGDTISLETTMWETTHALATDPRDKVYGVLALAPKAVRDWIGVDYNSEVENVYADVVRYSFHNMDGLGILSCAGIPGGTYDTTWPSWLPRFDRPLRSPLRPINLTRSSLRRQSIYNASRDLPDNYDFPSRQRLALFGLPVDKVVHVDASFRSRDSGCVDVCACATVFSRAAKLCRECYSCLEAGTGRSGKGQGMETDGWELALGLCNELIYAPSIPLDFWRSAQTLIGRPIVVHRWPDPIPEGDSSVWIKEDGPGSTARPVESHRREGIPWEYSIRKPFYDVFWHAFIGDYLADNDGYITADRIPAPHHARSRVLEILQSGVGKNTPKFVQQLLQSEPPNKSGTGEHEGGSDERSAILKEKLIIGLAMARVSNGRCAFVTAGGWLGFGPPSMELGDIVVVFADADVPFIIRPDGETGEYLLIGEALCRWSDAR</sequence>
<reference evidence="3 4" key="1">
    <citation type="journal article" date="2016" name="Genome Announc.">
        <title>Genome Sequence of Madurella mycetomatis mm55, Isolated from a Human Mycetoma Case in Sudan.</title>
        <authorList>
            <person name="Smit S."/>
            <person name="Derks M.F."/>
            <person name="Bervoets S."/>
            <person name="Fahal A."/>
            <person name="van Leeuwen W."/>
            <person name="van Belkum A."/>
            <person name="van de Sande W.W."/>
        </authorList>
    </citation>
    <scope>NUCLEOTIDE SEQUENCE [LARGE SCALE GENOMIC DNA]</scope>
    <source>
        <strain evidence="4">mm55</strain>
    </source>
</reference>
<dbReference type="OrthoDB" id="3477286at2759"/>
<protein>
    <submittedName>
        <fullName evidence="3">Heterokaryon incompatibility protein 6, OR allele</fullName>
    </submittedName>
</protein>
<dbReference type="InterPro" id="IPR010730">
    <property type="entry name" value="HET"/>
</dbReference>
<dbReference type="STRING" id="100816.A0A175W5P3"/>
<accession>A0A175W5P3</accession>
<dbReference type="Proteomes" id="UP000078237">
    <property type="component" value="Unassembled WGS sequence"/>
</dbReference>
<dbReference type="PANTHER" id="PTHR24148">
    <property type="entry name" value="ANKYRIN REPEAT DOMAIN-CONTAINING PROTEIN 39 HOMOLOG-RELATED"/>
    <property type="match status" value="1"/>
</dbReference>
<evidence type="ECO:0000313" key="3">
    <source>
        <dbReference type="EMBL" id="KXX78244.1"/>
    </source>
</evidence>
<dbReference type="Pfam" id="PF06985">
    <property type="entry name" value="HET"/>
    <property type="match status" value="1"/>
</dbReference>
<comment type="caution">
    <text evidence="3">The sequence shown here is derived from an EMBL/GenBank/DDBJ whole genome shotgun (WGS) entry which is preliminary data.</text>
</comment>
<keyword evidence="4" id="KW-1185">Reference proteome</keyword>
<feature type="region of interest" description="Disordered" evidence="1">
    <location>
        <begin position="543"/>
        <end position="562"/>
    </location>
</feature>
<dbReference type="EMBL" id="LCTW02000128">
    <property type="protein sequence ID" value="KXX78244.1"/>
    <property type="molecule type" value="Genomic_DNA"/>
</dbReference>
<organism evidence="3 4">
    <name type="scientific">Madurella mycetomatis</name>
    <dbReference type="NCBI Taxonomy" id="100816"/>
    <lineage>
        <taxon>Eukaryota</taxon>
        <taxon>Fungi</taxon>
        <taxon>Dikarya</taxon>
        <taxon>Ascomycota</taxon>
        <taxon>Pezizomycotina</taxon>
        <taxon>Sordariomycetes</taxon>
        <taxon>Sordariomycetidae</taxon>
        <taxon>Sordariales</taxon>
        <taxon>Sordariales incertae sedis</taxon>
        <taxon>Madurella</taxon>
    </lineage>
</organism>
<proteinExistence type="predicted"/>
<dbReference type="VEuPathDB" id="FungiDB:MMYC01_206471"/>
<gene>
    <name evidence="3" type="ORF">MMYC01_206471</name>
</gene>
<evidence type="ECO:0000256" key="1">
    <source>
        <dbReference type="SAM" id="MobiDB-lite"/>
    </source>
</evidence>
<evidence type="ECO:0000259" key="2">
    <source>
        <dbReference type="Pfam" id="PF06985"/>
    </source>
</evidence>
<dbReference type="AlphaFoldDB" id="A0A175W5P3"/>
<evidence type="ECO:0000313" key="4">
    <source>
        <dbReference type="Proteomes" id="UP000078237"/>
    </source>
</evidence>
<dbReference type="InterPro" id="IPR052895">
    <property type="entry name" value="HetReg/Transcr_Mod"/>
</dbReference>
<feature type="domain" description="Heterokaryon incompatibility" evidence="2">
    <location>
        <begin position="61"/>
        <end position="219"/>
    </location>
</feature>
<dbReference type="Pfam" id="PF26639">
    <property type="entry name" value="Het-6_barrel"/>
    <property type="match status" value="1"/>
</dbReference>